<evidence type="ECO:0000256" key="5">
    <source>
        <dbReference type="ARBA" id="ARBA00023136"/>
    </source>
</evidence>
<dbReference type="Pfam" id="PF02683">
    <property type="entry name" value="DsbD_TM"/>
    <property type="match status" value="1"/>
</dbReference>
<dbReference type="PANTHER" id="PTHR31272:SF6">
    <property type="entry name" value="CYTOCHROME C-TYPE BIOGENESIS CCDA-LIKE CHLOROPLASTIC PROTEIN"/>
    <property type="match status" value="1"/>
</dbReference>
<dbReference type="GO" id="GO:0016020">
    <property type="term" value="C:membrane"/>
    <property type="evidence" value="ECO:0007669"/>
    <property type="project" value="UniProtKB-SubCell"/>
</dbReference>
<evidence type="ECO:0000256" key="1">
    <source>
        <dbReference type="ARBA" id="ARBA00004141"/>
    </source>
</evidence>
<dbReference type="AlphaFoldDB" id="A0AA46Q208"/>
<evidence type="ECO:0000256" key="2">
    <source>
        <dbReference type="ARBA" id="ARBA00006143"/>
    </source>
</evidence>
<evidence type="ECO:0000256" key="6">
    <source>
        <dbReference type="SAM" id="Phobius"/>
    </source>
</evidence>
<feature type="transmembrane region" description="Helical" evidence="6">
    <location>
        <begin position="134"/>
        <end position="160"/>
    </location>
</feature>
<evidence type="ECO:0000256" key="3">
    <source>
        <dbReference type="ARBA" id="ARBA00022692"/>
    </source>
</evidence>
<reference evidence="8" key="1">
    <citation type="submission" date="2022-10" db="EMBL/GenBank/DDBJ databases">
        <title>Mechanism of multi-heavy metal repair in Cytobacillus Firmus M7.</title>
        <authorList>
            <person name="Li X."/>
            <person name="Yu C."/>
        </authorList>
    </citation>
    <scope>NUCLEOTIDE SEQUENCE</scope>
    <source>
        <strain evidence="8">M7</strain>
        <plasmid evidence="8">p1</plasmid>
    </source>
</reference>
<dbReference type="EMBL" id="CP107028">
    <property type="protein sequence ID" value="UYG98170.1"/>
    <property type="molecule type" value="Genomic_DNA"/>
</dbReference>
<keyword evidence="3 6" id="KW-0812">Transmembrane</keyword>
<dbReference type="PANTHER" id="PTHR31272">
    <property type="entry name" value="CYTOCHROME C-TYPE BIOGENESIS PROTEIN HI_1454-RELATED"/>
    <property type="match status" value="1"/>
</dbReference>
<feature type="transmembrane region" description="Helical" evidence="6">
    <location>
        <begin position="95"/>
        <end position="113"/>
    </location>
</feature>
<proteinExistence type="inferred from homology"/>
<feature type="transmembrane region" description="Helical" evidence="6">
    <location>
        <begin position="209"/>
        <end position="225"/>
    </location>
</feature>
<dbReference type="RefSeq" id="WP_263600242.1">
    <property type="nucleotide sequence ID" value="NZ_CP107028.1"/>
</dbReference>
<feature type="transmembrane region" description="Helical" evidence="6">
    <location>
        <begin position="20"/>
        <end position="46"/>
    </location>
</feature>
<dbReference type="InterPro" id="IPR051790">
    <property type="entry name" value="Cytochrome_c-biogenesis_DsbD"/>
</dbReference>
<dbReference type="InterPro" id="IPR003834">
    <property type="entry name" value="Cyt_c_assmbl_TM_dom"/>
</dbReference>
<keyword evidence="4 6" id="KW-1133">Transmembrane helix</keyword>
<sequence length="226" mass="24229">MNFIYEGLAGLEAISPYVYLLVFLGGVLSALSVCYIPILIMFSGYMGGRAKESNHKSIIIGFIIGMIVISAIIGIFAALVGKSIMTILTVYQLDIWIPVILGAIMGLQLLGVIKLKMPQMIQVQTKKPKTGLGAFALGLPFGLVITPCTVPIFIMIITYVAVNGSIVHGALLLSVYAIGKGLVMTLAAVSSISLLKDLAQKWSEKLEKIAGVILILTSLYIVFFSM</sequence>
<feature type="transmembrane region" description="Helical" evidence="6">
    <location>
        <begin position="58"/>
        <end position="80"/>
    </location>
</feature>
<comment type="subcellular location">
    <subcellularLocation>
        <location evidence="1">Membrane</location>
        <topology evidence="1">Multi-pass membrane protein</topology>
    </subcellularLocation>
</comment>
<feature type="transmembrane region" description="Helical" evidence="6">
    <location>
        <begin position="166"/>
        <end position="189"/>
    </location>
</feature>
<evidence type="ECO:0000259" key="7">
    <source>
        <dbReference type="Pfam" id="PF02683"/>
    </source>
</evidence>
<comment type="similarity">
    <text evidence="2">Belongs to the DsbD family.</text>
</comment>
<accession>A0AA46Q208</accession>
<name>A0AA46Q208_CYTFI</name>
<evidence type="ECO:0000313" key="9">
    <source>
        <dbReference type="Proteomes" id="UP001163104"/>
    </source>
</evidence>
<feature type="domain" description="Cytochrome C biogenesis protein transmembrane" evidence="7">
    <location>
        <begin position="18"/>
        <end position="222"/>
    </location>
</feature>
<keyword evidence="5 6" id="KW-0472">Membrane</keyword>
<dbReference type="GO" id="GO:0017004">
    <property type="term" value="P:cytochrome complex assembly"/>
    <property type="evidence" value="ECO:0007669"/>
    <property type="project" value="InterPro"/>
</dbReference>
<protein>
    <submittedName>
        <fullName evidence="8">Cytochrome c biogenesis CcdA family protein</fullName>
    </submittedName>
</protein>
<geneLocation type="plasmid" evidence="8 9">
    <name>p1</name>
</geneLocation>
<evidence type="ECO:0000256" key="4">
    <source>
        <dbReference type="ARBA" id="ARBA00022989"/>
    </source>
</evidence>
<keyword evidence="8" id="KW-0614">Plasmid</keyword>
<gene>
    <name evidence="8" type="ORF">OD459_27205</name>
</gene>
<evidence type="ECO:0000313" key="8">
    <source>
        <dbReference type="EMBL" id="UYG98170.1"/>
    </source>
</evidence>
<dbReference type="Proteomes" id="UP001163104">
    <property type="component" value="Plasmid p1"/>
</dbReference>
<organism evidence="8 9">
    <name type="scientific">Cytobacillus firmus</name>
    <name type="common">Bacillus firmus</name>
    <dbReference type="NCBI Taxonomy" id="1399"/>
    <lineage>
        <taxon>Bacteria</taxon>
        <taxon>Bacillati</taxon>
        <taxon>Bacillota</taxon>
        <taxon>Bacilli</taxon>
        <taxon>Bacillales</taxon>
        <taxon>Bacillaceae</taxon>
        <taxon>Cytobacillus</taxon>
    </lineage>
</organism>